<feature type="non-terminal residue" evidence="1">
    <location>
        <position position="107"/>
    </location>
</feature>
<reference evidence="1" key="1">
    <citation type="submission" date="2018-05" db="EMBL/GenBank/DDBJ databases">
        <authorList>
            <person name="Lanie J.A."/>
            <person name="Ng W.-L."/>
            <person name="Kazmierczak K.M."/>
            <person name="Andrzejewski T.M."/>
            <person name="Davidsen T.M."/>
            <person name="Wayne K.J."/>
            <person name="Tettelin H."/>
            <person name="Glass J.I."/>
            <person name="Rusch D."/>
            <person name="Podicherti R."/>
            <person name="Tsui H.-C.T."/>
            <person name="Winkler M.E."/>
        </authorList>
    </citation>
    <scope>NUCLEOTIDE SEQUENCE</scope>
</reference>
<organism evidence="1">
    <name type="scientific">marine metagenome</name>
    <dbReference type="NCBI Taxonomy" id="408172"/>
    <lineage>
        <taxon>unclassified sequences</taxon>
        <taxon>metagenomes</taxon>
        <taxon>ecological metagenomes</taxon>
    </lineage>
</organism>
<dbReference type="AlphaFoldDB" id="A0A382Y920"/>
<proteinExistence type="predicted"/>
<name>A0A382Y920_9ZZZZ</name>
<dbReference type="EMBL" id="UINC01173933">
    <property type="protein sequence ID" value="SVD79806.1"/>
    <property type="molecule type" value="Genomic_DNA"/>
</dbReference>
<gene>
    <name evidence="1" type="ORF">METZ01_LOCUS432660</name>
</gene>
<sequence>MSSSLFPSCGGEVRFFQVSQDFFCAFEYGRWNSSQPRHLDAVTLVSSAINDLTQKDHLIIPFPNGHIKIEYPRQTIGQFGQLMVMRGEQCFCAELLMQIFYNGPCKA</sequence>
<accession>A0A382Y920</accession>
<protein>
    <submittedName>
        <fullName evidence="1">Uncharacterized protein</fullName>
    </submittedName>
</protein>
<evidence type="ECO:0000313" key="1">
    <source>
        <dbReference type="EMBL" id="SVD79806.1"/>
    </source>
</evidence>